<feature type="region of interest" description="Disordered" evidence="1">
    <location>
        <begin position="242"/>
        <end position="279"/>
    </location>
</feature>
<organism evidence="2 3">
    <name type="scientific">Pleurotus eryngii</name>
    <name type="common">Boletus of the steppes</name>
    <dbReference type="NCBI Taxonomy" id="5323"/>
    <lineage>
        <taxon>Eukaryota</taxon>
        <taxon>Fungi</taxon>
        <taxon>Dikarya</taxon>
        <taxon>Basidiomycota</taxon>
        <taxon>Agaricomycotina</taxon>
        <taxon>Agaricomycetes</taxon>
        <taxon>Agaricomycetidae</taxon>
        <taxon>Agaricales</taxon>
        <taxon>Pleurotineae</taxon>
        <taxon>Pleurotaceae</taxon>
        <taxon>Pleurotus</taxon>
    </lineage>
</organism>
<feature type="compositionally biased region" description="Acidic residues" evidence="1">
    <location>
        <begin position="353"/>
        <end position="379"/>
    </location>
</feature>
<proteinExistence type="predicted"/>
<accession>A0A9P5ZPG9</accession>
<protein>
    <submittedName>
        <fullName evidence="2">Uncharacterized protein</fullName>
    </submittedName>
</protein>
<feature type="compositionally biased region" description="Polar residues" evidence="1">
    <location>
        <begin position="385"/>
        <end position="394"/>
    </location>
</feature>
<dbReference type="EMBL" id="MU154623">
    <property type="protein sequence ID" value="KAF9491291.1"/>
    <property type="molecule type" value="Genomic_DNA"/>
</dbReference>
<dbReference type="OrthoDB" id="3045408at2759"/>
<evidence type="ECO:0000256" key="1">
    <source>
        <dbReference type="SAM" id="MobiDB-lite"/>
    </source>
</evidence>
<comment type="caution">
    <text evidence="2">The sequence shown here is derived from an EMBL/GenBank/DDBJ whole genome shotgun (WGS) entry which is preliminary data.</text>
</comment>
<sequence>MNTLTNDSVPEAPQDNIVKTFNDRFKSAEQVANHLNAGQLHGVNRTVSATITKLRETAKSEQSLTAKAVLRIEEHHLRVIFAALFSFGITSWRPDFRSTPSSFYNVSLESIALWTFEKAITSTAYAFMEVDTSFLVDSQLLHKLYLNFVWSYMRRIFRNEDKEKGSVARAVQDGTAYKRRKTLTQKQQRWLRDEGYNAVVRQLVCQNECTSDDERGDNMFYIFKKSARNGNVTNFFRAIDKDRIDGTPPKRNSKRTKPLPREPHPNGETSDISGRVPDSPDCPLDWFDPTYFNRLSMQYCGKFVDSFIALPLAEDMAKLSTKDWNNLPEDEFMKKYGDKVKAQYQLPTKQELDDLEDSDYDDDDEDSDESESDNNDAAELEEHLQGNTAMETEE</sequence>
<dbReference type="AlphaFoldDB" id="A0A9P5ZPG9"/>
<feature type="region of interest" description="Disordered" evidence="1">
    <location>
        <begin position="344"/>
        <end position="394"/>
    </location>
</feature>
<reference evidence="2" key="1">
    <citation type="submission" date="2020-11" db="EMBL/GenBank/DDBJ databases">
        <authorList>
            <consortium name="DOE Joint Genome Institute"/>
            <person name="Ahrendt S."/>
            <person name="Riley R."/>
            <person name="Andreopoulos W."/>
            <person name="Labutti K."/>
            <person name="Pangilinan J."/>
            <person name="Ruiz-Duenas F.J."/>
            <person name="Barrasa J.M."/>
            <person name="Sanchez-Garcia M."/>
            <person name="Camarero S."/>
            <person name="Miyauchi S."/>
            <person name="Serrano A."/>
            <person name="Linde D."/>
            <person name="Babiker R."/>
            <person name="Drula E."/>
            <person name="Ayuso-Fernandez I."/>
            <person name="Pacheco R."/>
            <person name="Padilla G."/>
            <person name="Ferreira P."/>
            <person name="Barriuso J."/>
            <person name="Kellner H."/>
            <person name="Castanera R."/>
            <person name="Alfaro M."/>
            <person name="Ramirez L."/>
            <person name="Pisabarro A.G."/>
            <person name="Kuo A."/>
            <person name="Tritt A."/>
            <person name="Lipzen A."/>
            <person name="He G."/>
            <person name="Yan M."/>
            <person name="Ng V."/>
            <person name="Cullen D."/>
            <person name="Martin F."/>
            <person name="Rosso M.-N."/>
            <person name="Henrissat B."/>
            <person name="Hibbett D."/>
            <person name="Martinez A.T."/>
            <person name="Grigoriev I.V."/>
        </authorList>
    </citation>
    <scope>NUCLEOTIDE SEQUENCE</scope>
    <source>
        <strain evidence="2">ATCC 90797</strain>
    </source>
</reference>
<evidence type="ECO:0000313" key="2">
    <source>
        <dbReference type="EMBL" id="KAF9491291.1"/>
    </source>
</evidence>
<evidence type="ECO:0000313" key="3">
    <source>
        <dbReference type="Proteomes" id="UP000807025"/>
    </source>
</evidence>
<dbReference type="Proteomes" id="UP000807025">
    <property type="component" value="Unassembled WGS sequence"/>
</dbReference>
<name>A0A9P5ZPG9_PLEER</name>
<gene>
    <name evidence="2" type="ORF">BDN71DRAFT_1453286</name>
</gene>
<keyword evidence="3" id="KW-1185">Reference proteome</keyword>